<protein>
    <submittedName>
        <fullName evidence="1">Uncharacterized protein</fullName>
    </submittedName>
</protein>
<reference evidence="1 2" key="1">
    <citation type="submission" date="2024-01" db="EMBL/GenBank/DDBJ databases">
        <title>The genomes of 5 underutilized Papilionoideae crops provide insights into root nodulation and disease resistanc.</title>
        <authorList>
            <person name="Jiang F."/>
        </authorList>
    </citation>
    <scope>NUCLEOTIDE SEQUENCE [LARGE SCALE GENOMIC DNA]</scope>
    <source>
        <strain evidence="1">JINMINGXINNONG_FW02</strain>
        <tissue evidence="1">Leaves</tissue>
    </source>
</reference>
<evidence type="ECO:0000313" key="2">
    <source>
        <dbReference type="Proteomes" id="UP001374584"/>
    </source>
</evidence>
<name>A0AAN9QX91_PHACN</name>
<organism evidence="1 2">
    <name type="scientific">Phaseolus coccineus</name>
    <name type="common">Scarlet runner bean</name>
    <name type="synonym">Phaseolus multiflorus</name>
    <dbReference type="NCBI Taxonomy" id="3886"/>
    <lineage>
        <taxon>Eukaryota</taxon>
        <taxon>Viridiplantae</taxon>
        <taxon>Streptophyta</taxon>
        <taxon>Embryophyta</taxon>
        <taxon>Tracheophyta</taxon>
        <taxon>Spermatophyta</taxon>
        <taxon>Magnoliopsida</taxon>
        <taxon>eudicotyledons</taxon>
        <taxon>Gunneridae</taxon>
        <taxon>Pentapetalae</taxon>
        <taxon>rosids</taxon>
        <taxon>fabids</taxon>
        <taxon>Fabales</taxon>
        <taxon>Fabaceae</taxon>
        <taxon>Papilionoideae</taxon>
        <taxon>50 kb inversion clade</taxon>
        <taxon>NPAAA clade</taxon>
        <taxon>indigoferoid/millettioid clade</taxon>
        <taxon>Phaseoleae</taxon>
        <taxon>Phaseolus</taxon>
    </lineage>
</organism>
<dbReference type="Proteomes" id="UP001374584">
    <property type="component" value="Unassembled WGS sequence"/>
</dbReference>
<proteinExistence type="predicted"/>
<sequence length="78" mass="9195">MDRGHHILGERIVCWVEICLVQKVVSVFSLLPFTYSRYSIKYSNGSYKRFTADVRCVRSWYWLVKELTGAWGKRVGTF</sequence>
<accession>A0AAN9QX91</accession>
<dbReference type="AlphaFoldDB" id="A0AAN9QX91"/>
<comment type="caution">
    <text evidence="1">The sequence shown here is derived from an EMBL/GenBank/DDBJ whole genome shotgun (WGS) entry which is preliminary data.</text>
</comment>
<keyword evidence="2" id="KW-1185">Reference proteome</keyword>
<dbReference type="EMBL" id="JAYMYR010000008">
    <property type="protein sequence ID" value="KAK7346443.1"/>
    <property type="molecule type" value="Genomic_DNA"/>
</dbReference>
<evidence type="ECO:0000313" key="1">
    <source>
        <dbReference type="EMBL" id="KAK7346443.1"/>
    </source>
</evidence>
<gene>
    <name evidence="1" type="ORF">VNO80_20962</name>
</gene>